<feature type="transmembrane region" description="Helical" evidence="7">
    <location>
        <begin position="21"/>
        <end position="40"/>
    </location>
</feature>
<accession>A0A382HQF4</accession>
<evidence type="ECO:0000256" key="3">
    <source>
        <dbReference type="ARBA" id="ARBA00022475"/>
    </source>
</evidence>
<reference evidence="9" key="1">
    <citation type="submission" date="2018-05" db="EMBL/GenBank/DDBJ databases">
        <authorList>
            <person name="Lanie J.A."/>
            <person name="Ng W.-L."/>
            <person name="Kazmierczak K.M."/>
            <person name="Andrzejewski T.M."/>
            <person name="Davidsen T.M."/>
            <person name="Wayne K.J."/>
            <person name="Tettelin H."/>
            <person name="Glass J.I."/>
            <person name="Rusch D."/>
            <person name="Podicherti R."/>
            <person name="Tsui H.-C.T."/>
            <person name="Winkler M.E."/>
        </authorList>
    </citation>
    <scope>NUCLEOTIDE SEQUENCE</scope>
</reference>
<evidence type="ECO:0000256" key="6">
    <source>
        <dbReference type="ARBA" id="ARBA00023136"/>
    </source>
</evidence>
<feature type="transmembrane region" description="Helical" evidence="7">
    <location>
        <begin position="121"/>
        <end position="143"/>
    </location>
</feature>
<feature type="domain" description="ABC transmembrane type-1" evidence="8">
    <location>
        <begin position="88"/>
        <end position="302"/>
    </location>
</feature>
<dbReference type="InterPro" id="IPR035906">
    <property type="entry name" value="MetI-like_sf"/>
</dbReference>
<feature type="transmembrane region" description="Helical" evidence="7">
    <location>
        <begin position="220"/>
        <end position="239"/>
    </location>
</feature>
<evidence type="ECO:0000256" key="5">
    <source>
        <dbReference type="ARBA" id="ARBA00022989"/>
    </source>
</evidence>
<evidence type="ECO:0000256" key="7">
    <source>
        <dbReference type="SAM" id="Phobius"/>
    </source>
</evidence>
<dbReference type="PANTHER" id="PTHR43005">
    <property type="entry name" value="BLR7065 PROTEIN"/>
    <property type="match status" value="1"/>
</dbReference>
<keyword evidence="6 7" id="KW-0472">Membrane</keyword>
<dbReference type="Pfam" id="PF00528">
    <property type="entry name" value="BPD_transp_1"/>
    <property type="match status" value="1"/>
</dbReference>
<dbReference type="PANTHER" id="PTHR43005:SF1">
    <property type="entry name" value="SPERMIDINE_PUTRESCINE TRANSPORT SYSTEM PERMEASE PROTEIN"/>
    <property type="match status" value="1"/>
</dbReference>
<dbReference type="GO" id="GO:0055085">
    <property type="term" value="P:transmembrane transport"/>
    <property type="evidence" value="ECO:0007669"/>
    <property type="project" value="InterPro"/>
</dbReference>
<dbReference type="AlphaFoldDB" id="A0A382HQF4"/>
<dbReference type="CDD" id="cd06261">
    <property type="entry name" value="TM_PBP2"/>
    <property type="match status" value="1"/>
</dbReference>
<keyword evidence="4 7" id="KW-0812">Transmembrane</keyword>
<sequence>SARSRKPRRFDPNDKRYIPGLLITPVQILLCVMLIFPFILEFVISLTEWQPIYGDFWDAFASVFTQKIDQGIGYNYLITDEPRYLQALGRTVIISVISLCLEFVIGLALATLFLKKFWGKRLWFTALLSPMMIMPVVVGYTWFMLFQYNGPVNQFFSWIAFSDVNLMWLNTGSLAFIAVITTEVWHWTPLFFLIMLSGLNSVPENPIRAATVLGASNYKIFWTIILPNMKAVIIIAFVIRGMEVIKLFDEIYILTRGGPGTATETISLYLYKLAFEDFRLAYAGSAAFIVLIITVVLINMMLKPIRYQLVEGR</sequence>
<feature type="transmembrane region" description="Helical" evidence="7">
    <location>
        <begin position="280"/>
        <end position="302"/>
    </location>
</feature>
<evidence type="ECO:0000256" key="2">
    <source>
        <dbReference type="ARBA" id="ARBA00022448"/>
    </source>
</evidence>
<evidence type="ECO:0000313" key="9">
    <source>
        <dbReference type="EMBL" id="SVB89449.1"/>
    </source>
</evidence>
<dbReference type="SUPFAM" id="SSF161098">
    <property type="entry name" value="MetI-like"/>
    <property type="match status" value="1"/>
</dbReference>
<evidence type="ECO:0000256" key="4">
    <source>
        <dbReference type="ARBA" id="ARBA00022692"/>
    </source>
</evidence>
<feature type="transmembrane region" description="Helical" evidence="7">
    <location>
        <begin position="184"/>
        <end position="200"/>
    </location>
</feature>
<feature type="transmembrane region" description="Helical" evidence="7">
    <location>
        <begin position="92"/>
        <end position="114"/>
    </location>
</feature>
<protein>
    <recommendedName>
        <fullName evidence="8">ABC transmembrane type-1 domain-containing protein</fullName>
    </recommendedName>
</protein>
<dbReference type="InterPro" id="IPR000515">
    <property type="entry name" value="MetI-like"/>
</dbReference>
<keyword evidence="5 7" id="KW-1133">Transmembrane helix</keyword>
<gene>
    <name evidence="9" type="ORF">METZ01_LOCUS242303</name>
</gene>
<evidence type="ECO:0000256" key="1">
    <source>
        <dbReference type="ARBA" id="ARBA00004651"/>
    </source>
</evidence>
<comment type="subcellular location">
    <subcellularLocation>
        <location evidence="1">Cell membrane</location>
        <topology evidence="1">Multi-pass membrane protein</topology>
    </subcellularLocation>
</comment>
<dbReference type="Gene3D" id="1.10.3720.10">
    <property type="entry name" value="MetI-like"/>
    <property type="match status" value="1"/>
</dbReference>
<keyword evidence="3" id="KW-1003">Cell membrane</keyword>
<dbReference type="GO" id="GO:0005886">
    <property type="term" value="C:plasma membrane"/>
    <property type="evidence" value="ECO:0007669"/>
    <property type="project" value="UniProtKB-SubCell"/>
</dbReference>
<name>A0A382HQF4_9ZZZZ</name>
<dbReference type="EMBL" id="UINC01062637">
    <property type="protein sequence ID" value="SVB89449.1"/>
    <property type="molecule type" value="Genomic_DNA"/>
</dbReference>
<proteinExistence type="predicted"/>
<organism evidence="9">
    <name type="scientific">marine metagenome</name>
    <dbReference type="NCBI Taxonomy" id="408172"/>
    <lineage>
        <taxon>unclassified sequences</taxon>
        <taxon>metagenomes</taxon>
        <taxon>ecological metagenomes</taxon>
    </lineage>
</organism>
<feature type="non-terminal residue" evidence="9">
    <location>
        <position position="1"/>
    </location>
</feature>
<dbReference type="PROSITE" id="PS50928">
    <property type="entry name" value="ABC_TM1"/>
    <property type="match status" value="1"/>
</dbReference>
<evidence type="ECO:0000259" key="8">
    <source>
        <dbReference type="PROSITE" id="PS50928"/>
    </source>
</evidence>
<keyword evidence="2" id="KW-0813">Transport</keyword>